<name>A0ABQ5B0B6_9ASTR</name>
<evidence type="ECO:0000313" key="2">
    <source>
        <dbReference type="EMBL" id="GJT08036.1"/>
    </source>
</evidence>
<dbReference type="PANTHER" id="PTHR33067:SF35">
    <property type="entry name" value="ASPARTIC PEPTIDASE DDI1-TYPE DOMAIN-CONTAINING PROTEIN"/>
    <property type="match status" value="1"/>
</dbReference>
<keyword evidence="2" id="KW-0548">Nucleotidyltransferase</keyword>
<feature type="compositionally biased region" description="Pro residues" evidence="1">
    <location>
        <begin position="383"/>
        <end position="393"/>
    </location>
</feature>
<feature type="region of interest" description="Disordered" evidence="1">
    <location>
        <begin position="378"/>
        <end position="406"/>
    </location>
</feature>
<gene>
    <name evidence="2" type="ORF">Tco_0842498</name>
</gene>
<keyword evidence="2" id="KW-0808">Transferase</keyword>
<keyword evidence="2" id="KW-0695">RNA-directed DNA polymerase</keyword>
<comment type="caution">
    <text evidence="2">The sequence shown here is derived from an EMBL/GenBank/DDBJ whole genome shotgun (WGS) entry which is preliminary data.</text>
</comment>
<dbReference type="InterPro" id="IPR043502">
    <property type="entry name" value="DNA/RNA_pol_sf"/>
</dbReference>
<accession>A0ABQ5B0B6</accession>
<sequence length="897" mass="100230">MADNRTMAELLQAPTERYEDAIVILEINANFELKHGLINLVQNKQFFRHDKEDPHAHIRYFNKITSTMRFPDVPSTSIKLMLFPFSLEDSLNSAAGGNFLDKMPRECLKIIESKSKVRNSRNKAVVAKVSSSSSTPGISPDVAALTTEVSELKNMMKTMLIDKQKAQAPVPVKAVEQSCVTCGGAHSYRNCPATDGNVYRDNIQEYVSQAAAANFNQGNTNSRPPMVANQIRPPGFPPIQNNQNRFNQNQGNNFNQNRGTNFNQNRGNNFNQGQIYQPPTSQPPVYQAHPYQGLAPQMQGSLPSNTITNPKEDLKGITTRSGVVYQGPTIPTSSPKVVERRTEVTKDTVFPTNNENTEDVHPPVVPVENQIPVSEPVVAPVSAPMPNPKPSIPYPSRRNDEKRRENANEQIEKFYEIFKDMSFEISFMDALTLMPKFASTLKALIGNKEKLSEMARTPLNEHCSAVILNKLPEKLGDPGRFLIPCKFPGMDECLALADLGASINLMPFSVWKKLNLPNLTPTCMTLELADRSISRPIGIAKDVNVKVGVFQFPADFVVVDFEPDPRVPLILGRCFLKTSRALIDVYEGELTLRVDNEAITYNLDQTSRYSVNYNDMTANRIDVVELACEEYSQEVLGFSDVIASGNPTPRYDPIVSNSSPTLTPFGDSDFLLLEEADAFLALADDPTSPEVDESYYDPEGDILILEALLNSDPSPPPNQGNYLPENRKELKICEAKTAKSSIDEPPEVELKDLPPHLEYAFLEDNNKLPVIIAKDLSVDEKTALIKVLKSRKRAIAWKLSDIKGINPEFCSHKILMEEDYKPAVQHQRRVNPKIHDVIKKEVEKLIDARLIYPISDSPWVCPVYYVPKKGGMTVVTNDENELDKLDLVTGWRVCIVL</sequence>
<feature type="region of interest" description="Disordered" evidence="1">
    <location>
        <begin position="323"/>
        <end position="343"/>
    </location>
</feature>
<dbReference type="Proteomes" id="UP001151760">
    <property type="component" value="Unassembled WGS sequence"/>
</dbReference>
<feature type="compositionally biased region" description="Low complexity" evidence="1">
    <location>
        <begin position="247"/>
        <end position="274"/>
    </location>
</feature>
<dbReference type="PANTHER" id="PTHR33067">
    <property type="entry name" value="RNA-DIRECTED DNA POLYMERASE-RELATED"/>
    <property type="match status" value="1"/>
</dbReference>
<organism evidence="2 3">
    <name type="scientific">Tanacetum coccineum</name>
    <dbReference type="NCBI Taxonomy" id="301880"/>
    <lineage>
        <taxon>Eukaryota</taxon>
        <taxon>Viridiplantae</taxon>
        <taxon>Streptophyta</taxon>
        <taxon>Embryophyta</taxon>
        <taxon>Tracheophyta</taxon>
        <taxon>Spermatophyta</taxon>
        <taxon>Magnoliopsida</taxon>
        <taxon>eudicotyledons</taxon>
        <taxon>Gunneridae</taxon>
        <taxon>Pentapetalae</taxon>
        <taxon>asterids</taxon>
        <taxon>campanulids</taxon>
        <taxon>Asterales</taxon>
        <taxon>Asteraceae</taxon>
        <taxon>Asteroideae</taxon>
        <taxon>Anthemideae</taxon>
        <taxon>Anthemidinae</taxon>
        <taxon>Tanacetum</taxon>
    </lineage>
</organism>
<dbReference type="EMBL" id="BQNB010012798">
    <property type="protein sequence ID" value="GJT08036.1"/>
    <property type="molecule type" value="Genomic_DNA"/>
</dbReference>
<dbReference type="GO" id="GO:0003964">
    <property type="term" value="F:RNA-directed DNA polymerase activity"/>
    <property type="evidence" value="ECO:0007669"/>
    <property type="project" value="UniProtKB-KW"/>
</dbReference>
<reference evidence="2" key="2">
    <citation type="submission" date="2022-01" db="EMBL/GenBank/DDBJ databases">
        <authorList>
            <person name="Yamashiro T."/>
            <person name="Shiraishi A."/>
            <person name="Satake H."/>
            <person name="Nakayama K."/>
        </authorList>
    </citation>
    <scope>NUCLEOTIDE SEQUENCE</scope>
</reference>
<keyword evidence="3" id="KW-1185">Reference proteome</keyword>
<protein>
    <submittedName>
        <fullName evidence="2">Reverse transcriptase domain-containing protein</fullName>
    </submittedName>
</protein>
<feature type="compositionally biased region" description="Basic and acidic residues" evidence="1">
    <location>
        <begin position="397"/>
        <end position="406"/>
    </location>
</feature>
<feature type="region of interest" description="Disordered" evidence="1">
    <location>
        <begin position="247"/>
        <end position="281"/>
    </location>
</feature>
<dbReference type="CDD" id="cd00303">
    <property type="entry name" value="retropepsin_like"/>
    <property type="match status" value="1"/>
</dbReference>
<dbReference type="Gene3D" id="2.40.70.10">
    <property type="entry name" value="Acid Proteases"/>
    <property type="match status" value="1"/>
</dbReference>
<dbReference type="SUPFAM" id="SSF56672">
    <property type="entry name" value="DNA/RNA polymerases"/>
    <property type="match status" value="1"/>
</dbReference>
<evidence type="ECO:0000256" key="1">
    <source>
        <dbReference type="SAM" id="MobiDB-lite"/>
    </source>
</evidence>
<proteinExistence type="predicted"/>
<reference evidence="2" key="1">
    <citation type="journal article" date="2022" name="Int. J. Mol. Sci.">
        <title>Draft Genome of Tanacetum Coccineum: Genomic Comparison of Closely Related Tanacetum-Family Plants.</title>
        <authorList>
            <person name="Yamashiro T."/>
            <person name="Shiraishi A."/>
            <person name="Nakayama K."/>
            <person name="Satake H."/>
        </authorList>
    </citation>
    <scope>NUCLEOTIDE SEQUENCE</scope>
</reference>
<dbReference type="InterPro" id="IPR021109">
    <property type="entry name" value="Peptidase_aspartic_dom_sf"/>
</dbReference>
<dbReference type="Gene3D" id="3.10.10.10">
    <property type="entry name" value="HIV Type 1 Reverse Transcriptase, subunit A, domain 1"/>
    <property type="match status" value="1"/>
</dbReference>
<evidence type="ECO:0000313" key="3">
    <source>
        <dbReference type="Proteomes" id="UP001151760"/>
    </source>
</evidence>